<dbReference type="InterPro" id="IPR042070">
    <property type="entry name" value="PucR_C-HTH_sf"/>
</dbReference>
<proteinExistence type="inferred from homology"/>
<sequence length="649" mass="70010">MSEELVDQTHALTVFELVAREVPRTHLEELLRQAQSAAMPAPAFAALERAVHLGLAIGEATEQRRRREAAMAALIDAAREINSIQDPEYLLSVVTSRARRLLGCDVSYVSLPRPEGGSYVHASDGETTMFNVGLEIEEGHGLGEVAQGEGGPLWTADYLGDTAFPRSDRVDEVVRAEGLRAILAVPMRHSGKTVGALYAADRKIRHFTPDEIGLMRSLADLAGTALDRTRLMEHVQTDLADVGARRARELAISSRSRFLSEARGKLAGMVLDGCDLRDVATVAGDVLNGSVAVHDAAGCLIVGVGAPQDVDAAVTAKASLDALAMRAPIALGPTLWAAPVIAGAEDLGALITRTQRPLSDEEAKFLHFAGQAVALVLLLQRSTAVAAGPVRDELFDNLLADSNRSVRHLAEQARRVGIDPKRPHSLLVIRVEGSEQGRAVVWASSYAHRRSGLKTVRNGCILLLLPGENPSAIAQSVHHELSPLLAQPVSVGAAGPTRDLAAIREVYREAQRCLDALIAIDGQGSAAATEDLGFLGVLLSDDHDVDRYINSTLGAVLDYDNERDTELVRTLDAYFSSHASPTRAAGVLHVHANTVSRRLERLTELLGPKWQEPSDALEIQLALRLLRTRQVLRHRHGPGRRDQADRRDT</sequence>
<reference evidence="3" key="2">
    <citation type="submission" date="2020-09" db="EMBL/GenBank/DDBJ databases">
        <authorList>
            <person name="Sun Q."/>
            <person name="Ohkuma M."/>
        </authorList>
    </citation>
    <scope>NUCLEOTIDE SEQUENCE</scope>
    <source>
        <strain evidence="3">JCM 4988</strain>
    </source>
</reference>
<dbReference type="PANTHER" id="PTHR33744:SF1">
    <property type="entry name" value="DNA-BINDING TRANSCRIPTIONAL ACTIVATOR ADER"/>
    <property type="match status" value="1"/>
</dbReference>
<gene>
    <name evidence="3" type="ORF">GCM10010387_64600</name>
</gene>
<feature type="domain" description="GAF" evidence="2">
    <location>
        <begin position="86"/>
        <end position="236"/>
    </location>
</feature>
<comment type="similarity">
    <text evidence="1">Belongs to the CdaR family.</text>
</comment>
<dbReference type="Gene3D" id="3.30.450.40">
    <property type="match status" value="1"/>
</dbReference>
<accession>A0A918QNH7</accession>
<reference evidence="3" key="1">
    <citation type="journal article" date="2014" name="Int. J. Syst. Evol. Microbiol.">
        <title>Complete genome sequence of Corynebacterium casei LMG S-19264T (=DSM 44701T), isolated from a smear-ripened cheese.</title>
        <authorList>
            <consortium name="US DOE Joint Genome Institute (JGI-PGF)"/>
            <person name="Walter F."/>
            <person name="Albersmeier A."/>
            <person name="Kalinowski J."/>
            <person name="Ruckert C."/>
        </authorList>
    </citation>
    <scope>NUCLEOTIDE SEQUENCE</scope>
    <source>
        <strain evidence="3">JCM 4988</strain>
    </source>
</reference>
<dbReference type="PANTHER" id="PTHR33744">
    <property type="entry name" value="CARBOHYDRATE DIACID REGULATOR"/>
    <property type="match status" value="1"/>
</dbReference>
<dbReference type="Proteomes" id="UP000630936">
    <property type="component" value="Unassembled WGS sequence"/>
</dbReference>
<dbReference type="InterPro" id="IPR051448">
    <property type="entry name" value="CdaR-like_regulators"/>
</dbReference>
<dbReference type="AlphaFoldDB" id="A0A918QNH7"/>
<dbReference type="RefSeq" id="WP_229869494.1">
    <property type="nucleotide sequence ID" value="NZ_BMWG01000033.1"/>
</dbReference>
<dbReference type="Pfam" id="PF13556">
    <property type="entry name" value="HTH_30"/>
    <property type="match status" value="1"/>
</dbReference>
<keyword evidence="4" id="KW-1185">Reference proteome</keyword>
<protein>
    <recommendedName>
        <fullName evidence="2">GAF domain-containing protein</fullName>
    </recommendedName>
</protein>
<dbReference type="SUPFAM" id="SSF55781">
    <property type="entry name" value="GAF domain-like"/>
    <property type="match status" value="1"/>
</dbReference>
<comment type="caution">
    <text evidence="3">The sequence shown here is derived from an EMBL/GenBank/DDBJ whole genome shotgun (WGS) entry which is preliminary data.</text>
</comment>
<dbReference type="InterPro" id="IPR029016">
    <property type="entry name" value="GAF-like_dom_sf"/>
</dbReference>
<dbReference type="InterPro" id="IPR003018">
    <property type="entry name" value="GAF"/>
</dbReference>
<evidence type="ECO:0000256" key="1">
    <source>
        <dbReference type="ARBA" id="ARBA00006754"/>
    </source>
</evidence>
<evidence type="ECO:0000259" key="2">
    <source>
        <dbReference type="SMART" id="SM00065"/>
    </source>
</evidence>
<organism evidence="3 4">
    <name type="scientific">Streptomyces inusitatus</name>
    <dbReference type="NCBI Taxonomy" id="68221"/>
    <lineage>
        <taxon>Bacteria</taxon>
        <taxon>Bacillati</taxon>
        <taxon>Actinomycetota</taxon>
        <taxon>Actinomycetes</taxon>
        <taxon>Kitasatosporales</taxon>
        <taxon>Streptomycetaceae</taxon>
        <taxon>Streptomyces</taxon>
    </lineage>
</organism>
<name>A0A918QNH7_9ACTN</name>
<evidence type="ECO:0000313" key="4">
    <source>
        <dbReference type="Proteomes" id="UP000630936"/>
    </source>
</evidence>
<dbReference type="EMBL" id="BMWG01000033">
    <property type="protein sequence ID" value="GGZ62133.1"/>
    <property type="molecule type" value="Genomic_DNA"/>
</dbReference>
<dbReference type="SMART" id="SM00065">
    <property type="entry name" value="GAF"/>
    <property type="match status" value="1"/>
</dbReference>
<dbReference type="Gene3D" id="1.10.10.2840">
    <property type="entry name" value="PucR C-terminal helix-turn-helix domain"/>
    <property type="match status" value="1"/>
</dbReference>
<dbReference type="InterPro" id="IPR025736">
    <property type="entry name" value="PucR_C-HTH_dom"/>
</dbReference>
<dbReference type="Pfam" id="PF17853">
    <property type="entry name" value="GGDEF_2"/>
    <property type="match status" value="1"/>
</dbReference>
<dbReference type="Pfam" id="PF01590">
    <property type="entry name" value="GAF"/>
    <property type="match status" value="1"/>
</dbReference>
<dbReference type="InterPro" id="IPR041522">
    <property type="entry name" value="CdaR_GGDEF"/>
</dbReference>
<evidence type="ECO:0000313" key="3">
    <source>
        <dbReference type="EMBL" id="GGZ62133.1"/>
    </source>
</evidence>